<accession>B5VJ64</accession>
<comment type="caution">
    <text evidence="1">The sequence shown here is derived from an EMBL/GenBank/DDBJ whole genome shotgun (WGS) entry which is preliminary data.</text>
</comment>
<dbReference type="AlphaFoldDB" id="B5VJ64"/>
<dbReference type="OrthoDB" id="1713912at2759"/>
<evidence type="ECO:0000313" key="2">
    <source>
        <dbReference type="Proteomes" id="UP000008988"/>
    </source>
</evidence>
<name>B5VJ64_YEAS6</name>
<evidence type="ECO:0000313" key="1">
    <source>
        <dbReference type="EMBL" id="EDZ72030.1"/>
    </source>
</evidence>
<proteinExistence type="predicted"/>
<dbReference type="Proteomes" id="UP000008988">
    <property type="component" value="Unassembled WGS sequence"/>
</dbReference>
<sequence>MGKGKPRGLNSARKLRVHRRNKYVDYFKIKKNYQPPIVISF</sequence>
<protein>
    <submittedName>
        <fullName evidence="1">YGR118Wp-like protein</fullName>
    </submittedName>
</protein>
<organism evidence="1 2">
    <name type="scientific">Saccharomyces cerevisiae (strain AWRI1631)</name>
    <name type="common">Baker's yeast</name>
    <dbReference type="NCBI Taxonomy" id="545124"/>
    <lineage>
        <taxon>Eukaryota</taxon>
        <taxon>Fungi</taxon>
        <taxon>Dikarya</taxon>
        <taxon>Ascomycota</taxon>
        <taxon>Saccharomycotina</taxon>
        <taxon>Saccharomycetes</taxon>
        <taxon>Saccharomycetales</taxon>
        <taxon>Saccharomycetaceae</taxon>
        <taxon>Saccharomyces</taxon>
    </lineage>
</organism>
<dbReference type="EMBL" id="ABSV01000961">
    <property type="protein sequence ID" value="EDZ72030.1"/>
    <property type="molecule type" value="Genomic_DNA"/>
</dbReference>
<reference evidence="1 2" key="1">
    <citation type="journal article" date="2008" name="FEMS Yeast Res.">
        <title>Comparative genome analysis of a Saccharomyces cerevisiae wine strain.</title>
        <authorList>
            <person name="Borneman A.R."/>
            <person name="Forgan A.H."/>
            <person name="Pretorius I.S."/>
            <person name="Chambers P.J."/>
        </authorList>
    </citation>
    <scope>NUCLEOTIDE SEQUENCE [LARGE SCALE GENOMIC DNA]</scope>
    <source>
        <strain evidence="1 2">AWRI1631</strain>
    </source>
</reference>
<gene>
    <name evidence="1" type="ORF">AWRI1631_73430</name>
</gene>